<dbReference type="PANTHER" id="PTHR43133:SF61">
    <property type="entry name" value="ECF RNA POLYMERASE SIGMA FACTOR SIGC"/>
    <property type="match status" value="1"/>
</dbReference>
<dbReference type="PATRIC" id="fig|67356.5.peg.6897"/>
<dbReference type="InterPro" id="IPR039425">
    <property type="entry name" value="RNA_pol_sigma-70-like"/>
</dbReference>
<dbReference type="RefSeq" id="WP_030044894.1">
    <property type="nucleotide sequence ID" value="NZ_KL575657.1"/>
</dbReference>
<comment type="caution">
    <text evidence="9">The sequence shown here is derived from an EMBL/GenBank/DDBJ whole genome shotgun (WGS) entry which is preliminary data.</text>
</comment>
<dbReference type="InterPro" id="IPR036388">
    <property type="entry name" value="WH-like_DNA-bd_sf"/>
</dbReference>
<sequence>MITTALPSAAHDRDKRDSRDAMDASATAWALAARGGDAEAVEHFVRALQRDVQRYVAHLCADPQAVDDLAQDTFLRALASLHRFEGRSSARAWLLSIARRAVIDSYRSAAARPRLHDLTDWQLAVERAQPCGLPGFDDGVALADLLAALPGERREAFVLTQLLGLPYEEAAALTGCPVGTVRSRVSRARATLVALLAAAEEHPRPAALAA</sequence>
<dbReference type="eggNOG" id="COG1595">
    <property type="taxonomic scope" value="Bacteria"/>
</dbReference>
<keyword evidence="4 6" id="KW-0238">DNA-binding</keyword>
<dbReference type="InterPro" id="IPR014284">
    <property type="entry name" value="RNA_pol_sigma-70_dom"/>
</dbReference>
<dbReference type="GO" id="GO:0003677">
    <property type="term" value="F:DNA binding"/>
    <property type="evidence" value="ECO:0007669"/>
    <property type="project" value="UniProtKB-KW"/>
</dbReference>
<dbReference type="EMBL" id="LGUS01000201">
    <property type="protein sequence ID" value="KOG31111.1"/>
    <property type="molecule type" value="Genomic_DNA"/>
</dbReference>
<gene>
    <name evidence="9" type="ORF">ADK37_32225</name>
</gene>
<dbReference type="GO" id="GO:0006950">
    <property type="term" value="P:response to stress"/>
    <property type="evidence" value="ECO:0007669"/>
    <property type="project" value="UniProtKB-ARBA"/>
</dbReference>
<dbReference type="AlphaFoldDB" id="A0A0L8KYX9"/>
<evidence type="ECO:0000256" key="5">
    <source>
        <dbReference type="ARBA" id="ARBA00023163"/>
    </source>
</evidence>
<evidence type="ECO:0000313" key="10">
    <source>
        <dbReference type="Proteomes" id="UP000037251"/>
    </source>
</evidence>
<dbReference type="InterPro" id="IPR007627">
    <property type="entry name" value="RNA_pol_sigma70_r2"/>
</dbReference>
<dbReference type="SUPFAM" id="SSF88946">
    <property type="entry name" value="Sigma2 domain of RNA polymerase sigma factors"/>
    <property type="match status" value="1"/>
</dbReference>
<dbReference type="GO" id="GO:0016987">
    <property type="term" value="F:sigma factor activity"/>
    <property type="evidence" value="ECO:0007669"/>
    <property type="project" value="UniProtKB-KW"/>
</dbReference>
<keyword evidence="5 6" id="KW-0804">Transcription</keyword>
<protein>
    <recommendedName>
        <fullName evidence="6">RNA polymerase sigma factor</fullName>
    </recommendedName>
</protein>
<name>A0A0L8KYX9_9ACTN</name>
<dbReference type="InterPro" id="IPR013249">
    <property type="entry name" value="RNA_pol_sigma70_r4_t2"/>
</dbReference>
<feature type="domain" description="RNA polymerase sigma factor 70 region 4 type 2" evidence="8">
    <location>
        <begin position="141"/>
        <end position="192"/>
    </location>
</feature>
<dbReference type="STRING" id="67356.AQJ84_00140"/>
<dbReference type="NCBIfam" id="TIGR02937">
    <property type="entry name" value="sigma70-ECF"/>
    <property type="match status" value="1"/>
</dbReference>
<evidence type="ECO:0000256" key="3">
    <source>
        <dbReference type="ARBA" id="ARBA00023082"/>
    </source>
</evidence>
<dbReference type="InterPro" id="IPR013325">
    <property type="entry name" value="RNA_pol_sigma_r2"/>
</dbReference>
<dbReference type="Gene3D" id="1.10.10.10">
    <property type="entry name" value="Winged helix-like DNA-binding domain superfamily/Winged helix DNA-binding domain"/>
    <property type="match status" value="1"/>
</dbReference>
<evidence type="ECO:0000256" key="6">
    <source>
        <dbReference type="RuleBase" id="RU000716"/>
    </source>
</evidence>
<dbReference type="SUPFAM" id="SSF88659">
    <property type="entry name" value="Sigma3 and sigma4 domains of RNA polymerase sigma factors"/>
    <property type="match status" value="1"/>
</dbReference>
<dbReference type="PROSITE" id="PS01063">
    <property type="entry name" value="SIGMA70_ECF"/>
    <property type="match status" value="1"/>
</dbReference>
<evidence type="ECO:0000259" key="7">
    <source>
        <dbReference type="Pfam" id="PF04542"/>
    </source>
</evidence>
<evidence type="ECO:0000256" key="2">
    <source>
        <dbReference type="ARBA" id="ARBA00023015"/>
    </source>
</evidence>
<dbReference type="Pfam" id="PF04542">
    <property type="entry name" value="Sigma70_r2"/>
    <property type="match status" value="1"/>
</dbReference>
<organism evidence="9 10">
    <name type="scientific">Streptomyces resistomycificus</name>
    <dbReference type="NCBI Taxonomy" id="67356"/>
    <lineage>
        <taxon>Bacteria</taxon>
        <taxon>Bacillati</taxon>
        <taxon>Actinomycetota</taxon>
        <taxon>Actinomycetes</taxon>
        <taxon>Kitasatosporales</taxon>
        <taxon>Streptomycetaceae</taxon>
        <taxon>Streptomyces</taxon>
        <taxon>Streptomyces aurantiacus group</taxon>
    </lineage>
</organism>
<dbReference type="PANTHER" id="PTHR43133">
    <property type="entry name" value="RNA POLYMERASE ECF-TYPE SIGMA FACTO"/>
    <property type="match status" value="1"/>
</dbReference>
<dbReference type="InterPro" id="IPR013324">
    <property type="entry name" value="RNA_pol_sigma_r3/r4-like"/>
</dbReference>
<keyword evidence="3 6" id="KW-0731">Sigma factor</keyword>
<evidence type="ECO:0000259" key="8">
    <source>
        <dbReference type="Pfam" id="PF08281"/>
    </source>
</evidence>
<dbReference type="InterPro" id="IPR000838">
    <property type="entry name" value="RNA_pol_sigma70_ECF_CS"/>
</dbReference>
<keyword evidence="10" id="KW-1185">Reference proteome</keyword>
<keyword evidence="2 6" id="KW-0805">Transcription regulation</keyword>
<accession>A0A0L8KYX9</accession>
<dbReference type="Gene3D" id="1.10.1740.10">
    <property type="match status" value="1"/>
</dbReference>
<reference evidence="10" key="1">
    <citation type="submission" date="2015-07" db="EMBL/GenBank/DDBJ databases">
        <authorList>
            <person name="Ju K.-S."/>
            <person name="Doroghazi J.R."/>
            <person name="Metcalf W.W."/>
        </authorList>
    </citation>
    <scope>NUCLEOTIDE SEQUENCE [LARGE SCALE GENOMIC DNA]</scope>
    <source>
        <strain evidence="10">NRRL 2290</strain>
    </source>
</reference>
<evidence type="ECO:0000256" key="4">
    <source>
        <dbReference type="ARBA" id="ARBA00023125"/>
    </source>
</evidence>
<dbReference type="Proteomes" id="UP000037251">
    <property type="component" value="Unassembled WGS sequence"/>
</dbReference>
<dbReference type="GO" id="GO:0006352">
    <property type="term" value="P:DNA-templated transcription initiation"/>
    <property type="evidence" value="ECO:0007669"/>
    <property type="project" value="InterPro"/>
</dbReference>
<proteinExistence type="inferred from homology"/>
<feature type="domain" description="RNA polymerase sigma-70 region 2" evidence="7">
    <location>
        <begin position="44"/>
        <end position="110"/>
    </location>
</feature>
<evidence type="ECO:0000256" key="1">
    <source>
        <dbReference type="ARBA" id="ARBA00010641"/>
    </source>
</evidence>
<dbReference type="Pfam" id="PF08281">
    <property type="entry name" value="Sigma70_r4_2"/>
    <property type="match status" value="1"/>
</dbReference>
<dbReference type="OrthoDB" id="3821507at2"/>
<comment type="similarity">
    <text evidence="1 6">Belongs to the sigma-70 factor family. ECF subfamily.</text>
</comment>
<evidence type="ECO:0000313" key="9">
    <source>
        <dbReference type="EMBL" id="KOG31111.1"/>
    </source>
</evidence>